<reference evidence="2" key="1">
    <citation type="journal article" date="2018" name="BMC Genomics">
        <title>Genomic insights into host adaptation between the wheat stripe rust pathogen (Puccinia striiformis f. sp. tritici) and the barley stripe rust pathogen (Puccinia striiformis f. sp. hordei).</title>
        <authorList>
            <person name="Xia C."/>
            <person name="Wang M."/>
            <person name="Yin C."/>
            <person name="Cornejo O.E."/>
            <person name="Hulbert S.H."/>
            <person name="Chen X."/>
        </authorList>
    </citation>
    <scope>NUCLEOTIDE SEQUENCE [LARGE SCALE GENOMIC DNA]</scope>
    <source>
        <strain evidence="2">93-210</strain>
    </source>
</reference>
<dbReference type="Proteomes" id="UP001060170">
    <property type="component" value="Chromosome 14"/>
</dbReference>
<gene>
    <name evidence="1" type="ORF">MJO28_013808</name>
</gene>
<keyword evidence="2" id="KW-1185">Reference proteome</keyword>
<organism evidence="1 2">
    <name type="scientific">Puccinia striiformis f. sp. tritici</name>
    <dbReference type="NCBI Taxonomy" id="168172"/>
    <lineage>
        <taxon>Eukaryota</taxon>
        <taxon>Fungi</taxon>
        <taxon>Dikarya</taxon>
        <taxon>Basidiomycota</taxon>
        <taxon>Pucciniomycotina</taxon>
        <taxon>Pucciniomycetes</taxon>
        <taxon>Pucciniales</taxon>
        <taxon>Pucciniaceae</taxon>
        <taxon>Puccinia</taxon>
    </lineage>
</organism>
<sequence>MPLSINFKATRGIIIVGHMAELDHDQIAQHFTPHVVSLLIDHLPEKFLPPEESTHTTIGNIRETCHVLYIQDNGRVMDALFSITKNEKKHLMETIYQTMKMLDVEVPGLRKCMPSNRVQQSFNIFNVTDRQYTDYCERSLHLGIRLLKKKITETSNNDEGLPLTQGEHDAFIKKLMARFDCEMPLYQSLSICVRIPMVSTRGDCVWIGFNAHQGPSGLMVAEDHSSKFYMNFWARSGDKPINVD</sequence>
<dbReference type="EMBL" id="CM045878">
    <property type="protein sequence ID" value="KAI7940156.1"/>
    <property type="molecule type" value="Genomic_DNA"/>
</dbReference>
<evidence type="ECO:0000313" key="1">
    <source>
        <dbReference type="EMBL" id="KAI7940156.1"/>
    </source>
</evidence>
<protein>
    <submittedName>
        <fullName evidence="1">Uncharacterized protein</fullName>
    </submittedName>
</protein>
<reference evidence="1 2" key="3">
    <citation type="journal article" date="2022" name="Microbiol. Spectr.">
        <title>Folding features and dynamics of 3D genome architecture in plant fungal pathogens.</title>
        <authorList>
            <person name="Xia C."/>
        </authorList>
    </citation>
    <scope>NUCLEOTIDE SEQUENCE [LARGE SCALE GENOMIC DNA]</scope>
    <source>
        <strain evidence="1 2">93-210</strain>
    </source>
</reference>
<reference evidence="2" key="2">
    <citation type="journal article" date="2018" name="Mol. Plant Microbe Interact.">
        <title>Genome sequence resources for the wheat stripe rust pathogen (Puccinia striiformis f. sp. tritici) and the barley stripe rust pathogen (Puccinia striiformis f. sp. hordei).</title>
        <authorList>
            <person name="Xia C."/>
            <person name="Wang M."/>
            <person name="Yin C."/>
            <person name="Cornejo O.E."/>
            <person name="Hulbert S.H."/>
            <person name="Chen X."/>
        </authorList>
    </citation>
    <scope>NUCLEOTIDE SEQUENCE [LARGE SCALE GENOMIC DNA]</scope>
    <source>
        <strain evidence="2">93-210</strain>
    </source>
</reference>
<comment type="caution">
    <text evidence="1">The sequence shown here is derived from an EMBL/GenBank/DDBJ whole genome shotgun (WGS) entry which is preliminary data.</text>
</comment>
<accession>A0ACC0DVU3</accession>
<name>A0ACC0DVU3_9BASI</name>
<proteinExistence type="predicted"/>
<evidence type="ECO:0000313" key="2">
    <source>
        <dbReference type="Proteomes" id="UP001060170"/>
    </source>
</evidence>